<dbReference type="GO" id="GO:0016460">
    <property type="term" value="C:myosin II complex"/>
    <property type="evidence" value="ECO:0007669"/>
    <property type="project" value="TreeGrafter"/>
</dbReference>
<feature type="region of interest" description="Disordered" evidence="2">
    <location>
        <begin position="1508"/>
        <end position="1529"/>
    </location>
</feature>
<evidence type="ECO:0000313" key="3">
    <source>
        <dbReference type="EMBL" id="KAK7080941.1"/>
    </source>
</evidence>
<feature type="coiled-coil region" evidence="1">
    <location>
        <begin position="746"/>
        <end position="805"/>
    </location>
</feature>
<feature type="compositionally biased region" description="Polar residues" evidence="2">
    <location>
        <begin position="14"/>
        <end position="45"/>
    </location>
</feature>
<feature type="region of interest" description="Disordered" evidence="2">
    <location>
        <begin position="1138"/>
        <end position="1199"/>
    </location>
</feature>
<feature type="compositionally biased region" description="Polar residues" evidence="2">
    <location>
        <begin position="1236"/>
        <end position="1265"/>
    </location>
</feature>
<feature type="region of interest" description="Disordered" evidence="2">
    <location>
        <begin position="1878"/>
        <end position="1946"/>
    </location>
</feature>
<feature type="compositionally biased region" description="Polar residues" evidence="2">
    <location>
        <begin position="93"/>
        <end position="102"/>
    </location>
</feature>
<feature type="region of interest" description="Disordered" evidence="2">
    <location>
        <begin position="1224"/>
        <end position="1274"/>
    </location>
</feature>
<proteinExistence type="predicted"/>
<dbReference type="EMBL" id="JAXCGZ010005741">
    <property type="protein sequence ID" value="KAK7080941.1"/>
    <property type="molecule type" value="Genomic_DNA"/>
</dbReference>
<accession>A0AAN8XAS9</accession>
<feature type="coiled-coil region" evidence="1">
    <location>
        <begin position="1569"/>
        <end position="1631"/>
    </location>
</feature>
<feature type="region of interest" description="Disordered" evidence="2">
    <location>
        <begin position="2031"/>
        <end position="2073"/>
    </location>
</feature>
<feature type="compositionally biased region" description="Basic and acidic residues" evidence="2">
    <location>
        <begin position="2031"/>
        <end position="2067"/>
    </location>
</feature>
<feature type="compositionally biased region" description="Basic and acidic residues" evidence="2">
    <location>
        <begin position="445"/>
        <end position="457"/>
    </location>
</feature>
<feature type="compositionally biased region" description="Basic residues" evidence="2">
    <location>
        <begin position="458"/>
        <end position="469"/>
    </location>
</feature>
<feature type="compositionally biased region" description="Basic and acidic residues" evidence="2">
    <location>
        <begin position="261"/>
        <end position="274"/>
    </location>
</feature>
<feature type="compositionally biased region" description="Low complexity" evidence="2">
    <location>
        <begin position="1931"/>
        <end position="1941"/>
    </location>
</feature>
<feature type="compositionally biased region" description="Low complexity" evidence="2">
    <location>
        <begin position="1513"/>
        <end position="1526"/>
    </location>
</feature>
<feature type="compositionally biased region" description="Basic and acidic residues" evidence="2">
    <location>
        <begin position="1138"/>
        <end position="1151"/>
    </location>
</feature>
<feature type="compositionally biased region" description="Basic and acidic residues" evidence="2">
    <location>
        <begin position="1224"/>
        <end position="1235"/>
    </location>
</feature>
<name>A0AAN8XAS9_HALRR</name>
<keyword evidence="1" id="KW-0175">Coiled coil</keyword>
<dbReference type="GO" id="GO:0032982">
    <property type="term" value="C:myosin filament"/>
    <property type="evidence" value="ECO:0007669"/>
    <property type="project" value="TreeGrafter"/>
</dbReference>
<gene>
    <name evidence="3" type="ORF">SK128_005712</name>
</gene>
<feature type="compositionally biased region" description="Polar residues" evidence="2">
    <location>
        <begin position="474"/>
        <end position="485"/>
    </location>
</feature>
<feature type="compositionally biased region" description="Basic and acidic residues" evidence="2">
    <location>
        <begin position="1179"/>
        <end position="1199"/>
    </location>
</feature>
<dbReference type="GO" id="GO:0051015">
    <property type="term" value="F:actin filament binding"/>
    <property type="evidence" value="ECO:0007669"/>
    <property type="project" value="TreeGrafter"/>
</dbReference>
<feature type="region of interest" description="Disordered" evidence="2">
    <location>
        <begin position="445"/>
        <end position="485"/>
    </location>
</feature>
<evidence type="ECO:0000256" key="1">
    <source>
        <dbReference type="SAM" id="Coils"/>
    </source>
</evidence>
<feature type="compositionally biased region" description="Polar residues" evidence="2">
    <location>
        <begin position="278"/>
        <end position="292"/>
    </location>
</feature>
<feature type="region of interest" description="Disordered" evidence="2">
    <location>
        <begin position="1985"/>
        <end position="2014"/>
    </location>
</feature>
<keyword evidence="4" id="KW-1185">Reference proteome</keyword>
<feature type="region of interest" description="Disordered" evidence="2">
    <location>
        <begin position="258"/>
        <end position="292"/>
    </location>
</feature>
<feature type="compositionally biased region" description="Polar residues" evidence="2">
    <location>
        <begin position="1886"/>
        <end position="1920"/>
    </location>
</feature>
<protein>
    <submittedName>
        <fullName evidence="3">Uncharacterized protein</fullName>
    </submittedName>
</protein>
<evidence type="ECO:0000256" key="2">
    <source>
        <dbReference type="SAM" id="MobiDB-lite"/>
    </source>
</evidence>
<feature type="region of interest" description="Disordered" evidence="2">
    <location>
        <begin position="1"/>
        <end position="109"/>
    </location>
</feature>
<dbReference type="PANTHER" id="PTHR45615">
    <property type="entry name" value="MYOSIN HEAVY CHAIN, NON-MUSCLE"/>
    <property type="match status" value="1"/>
</dbReference>
<dbReference type="GO" id="GO:0000146">
    <property type="term" value="F:microfilament motor activity"/>
    <property type="evidence" value="ECO:0007669"/>
    <property type="project" value="TreeGrafter"/>
</dbReference>
<evidence type="ECO:0000313" key="4">
    <source>
        <dbReference type="Proteomes" id="UP001381693"/>
    </source>
</evidence>
<feature type="coiled-coil region" evidence="1">
    <location>
        <begin position="682"/>
        <end position="709"/>
    </location>
</feature>
<sequence length="2073" mass="233933">MDDDADCISDSEVSRSIYNNNENISGHSKSQPSVFQHPSPSTSRHSYLGHTARDGEAPSNFLRSKPGISKKRSTSPENDERDINELSEYSDADVQNMSSNLGNEDISETSFDADTSFSTSIVSERGSKSSSVLSVDPVVWKKFKFLSSILKETQHNLRAMDDMILEHRRIQDQNFQMAFKSPLSCSHLSVTDNQKLGECEPKTDEAKLEEILGLLHNLTATLTSYEQHPLLASALQMAEVPKSNPELSLHVHHISPSMGAKDYRKQPPDNHERFQYIPHTSSQNPLPSTSNSQAYTSNFQPSTSNFQPLYQEASHSTAIQEYPEVFHGGRNSVHSVASSDIVGPCTAKEPPYDTEEKSKHVTYHSAPYSATQVVYADSNYKQSHETQSHPLTKETTSLRKNIDDIVVRKQALDSRLQSLIAYRASQKVKECQESVTGYERRGSLVRSHSLEEVEDRKSKSHWKKNKTRSKSHDSQYCQNGSSGSSVRDAYLSMISEDRDEFPSLVMGSFENDERISELRNDEADLPGLGDSGLSSEINSISATIQELIKENQRLHRFLQGMTSESMAKVDQQKLELQAQIQSLNEENLSLRMAIGGEETGEEVSKSDTTPKQHDKTVTFSNDENREHVIETQKVTNMFIYDQEEIKDGPLSNKLSKFSSSKQNSFISCEEKTAKEEFDTAPMKELINRIKTLETEVERLTNQNRDLMCDKTVKTEMDIQTPTETAGSNNNKEDWLSGLDNLDENNLHHSESEIELLKEKMKKLVEEKTMLEFKLNNEVTERDLESSRLEARIRILTEQNKTLTESLLKHKSSFQIFKGYENISFVDVCVGTCDDDDDAVLSRINTSSKPFNASLPDHIMPSGYQDKARIKETVIFNIQSTRQSSLDQLNGVSQNGRAGMAGINEDVSGEQMGSRRNFIFNEDILEENIKDQNIPDENKNQYILREKNEDVNVFNNDENINVSNKPEYILERGNEKTVKVSHESNNLMEGEKLRLYEARSNDNELGHQTNITHDESSNDAFVPTTSLDSEARNNNLSKQLETLLKQTEKLIEGFTVIQNSTKTSESYLESTLAKMLGEHSALMKDIDKRLSVKSTERQEFELEISKLIKEKQELMCDLDKKQYKIEALTNQNSSLEKKIELSKKTSSARDNKGSNAVDNKTTSDSDDTSLDENSSTPEFSSREQNTEQNHRQMRTDKASREIFSIRKYGNTDGLGVITPKAAEETLQKDDVRRTSLSDDSSPQTHTRIHSHTPSSPKTSRNSVSDIESSKEKFEKERERLKKLLEKADTEKQNLRDRIAVLVSENDCIAARLEEIVGVSQNLNEQLSKSREHVLRVTADKEDLQKRVKLLEEGREDSSLSLSDSGASTRLTQRLRDRIRHLQGEIEGAWQEVHVRTLERDKVQAERESLEYTSGIAVSTVKKEVDSLKSQLATLERELEKRYVDLANTKNELEKKSVELGAAQEDMVSHRVKLKEAETKIEELVSISATSKEELAKEVFERKIIESQLEESMQRKPSSPRPSSQPSSYQLNHRGERQWLDIITQLKSKLYEEQLRARLLEAADRESSARILVLQHNVREAIESYENLQAKYKQLRTAYRAKKSDKTTRKEFSQQYSTQMQELSKTSDALEDTYKVMLSTLGENIEVAVEILTSHVFLSPCMIHPGPDLRMNPDSWFESQLGRLRWLQTQLRKLCLHNWKSADLPRTSNLDSVLVDNFPVSQGGSQIKQATFSYSECNEKSQKHRTSSASSSPVRYVKKNTLNELSILDESRSYPSSPVKQRTLSSNPLASAYSMNFSFAPKFKSSAVSDTRVEVVGDFGTSQTKSKFANDSVTIRPHVRESGFQAVKVQKPDRKLSAKQHQLSEVKYKQYRAIVTSLQRDLECPSEVSPSLPSSMITTPEDAVSQNNSYSDEGQSGSVKTNTDGEDIEEASSSKTLVSPTSSRTNSAANNISLNLKYLSGGEKITSSSSSSTTQHTPKSGAFTTELLKEERESSSSSSSSTTQHMPRSAAFTPELLKEEQESLVVISSTLIFEKENRPKTEADSEKDRDSFEAGSDDVIRAFVEKEDGNSLDSD</sequence>
<reference evidence="3 4" key="1">
    <citation type="submission" date="2023-11" db="EMBL/GenBank/DDBJ databases">
        <title>Halocaridina rubra genome assembly.</title>
        <authorList>
            <person name="Smith C."/>
        </authorList>
    </citation>
    <scope>NUCLEOTIDE SEQUENCE [LARGE SCALE GENOMIC DNA]</scope>
    <source>
        <strain evidence="3">EP-1</strain>
        <tissue evidence="3">Whole</tissue>
    </source>
</reference>
<comment type="caution">
    <text evidence="3">The sequence shown here is derived from an EMBL/GenBank/DDBJ whole genome shotgun (WGS) entry which is preliminary data.</text>
</comment>
<dbReference type="Proteomes" id="UP001381693">
    <property type="component" value="Unassembled WGS sequence"/>
</dbReference>
<dbReference type="GO" id="GO:0005737">
    <property type="term" value="C:cytoplasm"/>
    <property type="evidence" value="ECO:0007669"/>
    <property type="project" value="TreeGrafter"/>
</dbReference>
<dbReference type="PANTHER" id="PTHR45615:SF40">
    <property type="entry name" value="MYOSIN HEAVY CHAIN, NON-MUSCLE"/>
    <property type="match status" value="1"/>
</dbReference>
<organism evidence="3 4">
    <name type="scientific">Halocaridina rubra</name>
    <name type="common">Hawaiian red shrimp</name>
    <dbReference type="NCBI Taxonomy" id="373956"/>
    <lineage>
        <taxon>Eukaryota</taxon>
        <taxon>Metazoa</taxon>
        <taxon>Ecdysozoa</taxon>
        <taxon>Arthropoda</taxon>
        <taxon>Crustacea</taxon>
        <taxon>Multicrustacea</taxon>
        <taxon>Malacostraca</taxon>
        <taxon>Eumalacostraca</taxon>
        <taxon>Eucarida</taxon>
        <taxon>Decapoda</taxon>
        <taxon>Pleocyemata</taxon>
        <taxon>Caridea</taxon>
        <taxon>Atyoidea</taxon>
        <taxon>Atyidae</taxon>
        <taxon>Halocaridina</taxon>
    </lineage>
</organism>
<feature type="coiled-coil region" evidence="1">
    <location>
        <begin position="1416"/>
        <end position="1492"/>
    </location>
</feature>
<feature type="coiled-coil region" evidence="1">
    <location>
        <begin position="566"/>
        <end position="593"/>
    </location>
</feature>